<dbReference type="PANTHER" id="PTHR11963:SF23">
    <property type="entry name" value="CYTOSOL AMINOPEPTIDASE"/>
    <property type="match status" value="1"/>
</dbReference>
<evidence type="ECO:0000256" key="1">
    <source>
        <dbReference type="ARBA" id="ARBA00009528"/>
    </source>
</evidence>
<dbReference type="Gene3D" id="3.40.630.10">
    <property type="entry name" value="Zn peptidases"/>
    <property type="match status" value="1"/>
</dbReference>
<evidence type="ECO:0000256" key="3">
    <source>
        <dbReference type="ARBA" id="ARBA00022670"/>
    </source>
</evidence>
<accession>A0A3B0YRH8</accession>
<name>A0A3B0YRH8_9ZZZZ</name>
<dbReference type="GO" id="GO:0006508">
    <property type="term" value="P:proteolysis"/>
    <property type="evidence" value="ECO:0007669"/>
    <property type="project" value="UniProtKB-KW"/>
</dbReference>
<dbReference type="InterPro" id="IPR000819">
    <property type="entry name" value="Peptidase_M17_C"/>
</dbReference>
<dbReference type="EC" id="3.4.11.1" evidence="6"/>
<dbReference type="SUPFAM" id="SSF53187">
    <property type="entry name" value="Zn-dependent exopeptidases"/>
    <property type="match status" value="1"/>
</dbReference>
<proteinExistence type="inferred from homology"/>
<dbReference type="PANTHER" id="PTHR11963">
    <property type="entry name" value="LEUCINE AMINOPEPTIDASE-RELATED"/>
    <property type="match status" value="1"/>
</dbReference>
<evidence type="ECO:0000256" key="4">
    <source>
        <dbReference type="ARBA" id="ARBA00022801"/>
    </source>
</evidence>
<organism evidence="6">
    <name type="scientific">hydrothermal vent metagenome</name>
    <dbReference type="NCBI Taxonomy" id="652676"/>
    <lineage>
        <taxon>unclassified sequences</taxon>
        <taxon>metagenomes</taxon>
        <taxon>ecological metagenomes</taxon>
    </lineage>
</organism>
<dbReference type="AlphaFoldDB" id="A0A3B0YRH8"/>
<evidence type="ECO:0000256" key="2">
    <source>
        <dbReference type="ARBA" id="ARBA00022438"/>
    </source>
</evidence>
<evidence type="ECO:0000259" key="5">
    <source>
        <dbReference type="Pfam" id="PF00883"/>
    </source>
</evidence>
<feature type="domain" description="Cytosol aminopeptidase" evidence="5">
    <location>
        <begin position="2"/>
        <end position="83"/>
    </location>
</feature>
<keyword evidence="3" id="KW-0645">Protease</keyword>
<dbReference type="Pfam" id="PF00883">
    <property type="entry name" value="Peptidase_M17"/>
    <property type="match status" value="1"/>
</dbReference>
<gene>
    <name evidence="6" type="ORF">MNBD_GAMMA13-639</name>
</gene>
<dbReference type="EMBL" id="UOFK01000102">
    <property type="protein sequence ID" value="VAW76929.1"/>
    <property type="molecule type" value="Genomic_DNA"/>
</dbReference>
<dbReference type="GO" id="GO:0005737">
    <property type="term" value="C:cytoplasm"/>
    <property type="evidence" value="ECO:0007669"/>
    <property type="project" value="InterPro"/>
</dbReference>
<keyword evidence="4 6" id="KW-0378">Hydrolase</keyword>
<dbReference type="InterPro" id="IPR011356">
    <property type="entry name" value="Leucine_aapep/pepB"/>
</dbReference>
<dbReference type="GO" id="GO:0070006">
    <property type="term" value="F:metalloaminopeptidase activity"/>
    <property type="evidence" value="ECO:0007669"/>
    <property type="project" value="InterPro"/>
</dbReference>
<keyword evidence="2 6" id="KW-0031">Aminopeptidase</keyword>
<protein>
    <submittedName>
        <fullName evidence="6">Cytosol aminopeptidase PepA</fullName>
        <ecNumber evidence="6">3.4.11.1</ecNumber>
    </submittedName>
</protein>
<comment type="similarity">
    <text evidence="1">Belongs to the peptidase M17 family.</text>
</comment>
<evidence type="ECO:0000313" key="6">
    <source>
        <dbReference type="EMBL" id="VAW76929.1"/>
    </source>
</evidence>
<dbReference type="GO" id="GO:0030145">
    <property type="term" value="F:manganese ion binding"/>
    <property type="evidence" value="ECO:0007669"/>
    <property type="project" value="InterPro"/>
</dbReference>
<sequence length="91" mass="10140">MDAGQTAFDRAWQLPMWDEYDEQISSNFADMANIGGRGAGSITAACFLARFTKDYRWAHLDIAGVAWKSGHAKGATGRPVPLLMQYLMQRK</sequence>
<reference evidence="6" key="1">
    <citation type="submission" date="2018-06" db="EMBL/GenBank/DDBJ databases">
        <authorList>
            <person name="Zhirakovskaya E."/>
        </authorList>
    </citation>
    <scope>NUCLEOTIDE SEQUENCE</scope>
</reference>